<evidence type="ECO:0000256" key="1">
    <source>
        <dbReference type="SAM" id="MobiDB-lite"/>
    </source>
</evidence>
<dbReference type="GeneID" id="79304010"/>
<gene>
    <name evidence="3" type="ORF">ACFQJ6_23075</name>
</gene>
<proteinExistence type="predicted"/>
<keyword evidence="4" id="KW-1185">Reference proteome</keyword>
<dbReference type="InterPro" id="IPR058285">
    <property type="entry name" value="DUF7979"/>
</dbReference>
<dbReference type="RefSeq" id="WP_276279437.1">
    <property type="nucleotide sequence ID" value="NZ_CP119809.1"/>
</dbReference>
<sequence>MSSNTTSGTERDGRTLRLRPTATAPAGVPVRHFDELPERAQQLLAEYDGRGTVAVTPEVASLFADEPVVVFSEYLRVELA</sequence>
<dbReference type="Proteomes" id="UP001596407">
    <property type="component" value="Unassembled WGS sequence"/>
</dbReference>
<feature type="region of interest" description="Disordered" evidence="1">
    <location>
        <begin position="1"/>
        <end position="24"/>
    </location>
</feature>
<dbReference type="AlphaFoldDB" id="A0ABD5WUR6"/>
<evidence type="ECO:0000313" key="3">
    <source>
        <dbReference type="EMBL" id="MFC7082530.1"/>
    </source>
</evidence>
<accession>A0ABD5WUR6</accession>
<dbReference type="Pfam" id="PF25934">
    <property type="entry name" value="DUF7979"/>
    <property type="match status" value="1"/>
</dbReference>
<organism evidence="3 4">
    <name type="scientific">Halorussus caseinilyticus</name>
    <dbReference type="NCBI Taxonomy" id="3034025"/>
    <lineage>
        <taxon>Archaea</taxon>
        <taxon>Methanobacteriati</taxon>
        <taxon>Methanobacteriota</taxon>
        <taxon>Stenosarchaea group</taxon>
        <taxon>Halobacteria</taxon>
        <taxon>Halobacteriales</taxon>
        <taxon>Haladaptataceae</taxon>
        <taxon>Halorussus</taxon>
    </lineage>
</organism>
<protein>
    <recommendedName>
        <fullName evidence="2">DUF7979 domain-containing protein</fullName>
    </recommendedName>
</protein>
<dbReference type="EMBL" id="JBHSZH010000005">
    <property type="protein sequence ID" value="MFC7082530.1"/>
    <property type="molecule type" value="Genomic_DNA"/>
</dbReference>
<name>A0ABD5WUR6_9EURY</name>
<comment type="caution">
    <text evidence="3">The sequence shown here is derived from an EMBL/GenBank/DDBJ whole genome shotgun (WGS) entry which is preliminary data.</text>
</comment>
<evidence type="ECO:0000259" key="2">
    <source>
        <dbReference type="Pfam" id="PF25934"/>
    </source>
</evidence>
<evidence type="ECO:0000313" key="4">
    <source>
        <dbReference type="Proteomes" id="UP001596407"/>
    </source>
</evidence>
<reference evidence="3 4" key="1">
    <citation type="journal article" date="2019" name="Int. J. Syst. Evol. Microbiol.">
        <title>The Global Catalogue of Microorganisms (GCM) 10K type strain sequencing project: providing services to taxonomists for standard genome sequencing and annotation.</title>
        <authorList>
            <consortium name="The Broad Institute Genomics Platform"/>
            <consortium name="The Broad Institute Genome Sequencing Center for Infectious Disease"/>
            <person name="Wu L."/>
            <person name="Ma J."/>
        </authorList>
    </citation>
    <scope>NUCLEOTIDE SEQUENCE [LARGE SCALE GENOMIC DNA]</scope>
    <source>
        <strain evidence="3 4">DT72</strain>
    </source>
</reference>
<feature type="domain" description="DUF7979" evidence="2">
    <location>
        <begin position="15"/>
        <end position="77"/>
    </location>
</feature>